<dbReference type="Proteomes" id="UP000308230">
    <property type="component" value="Unassembled WGS sequence"/>
</dbReference>
<evidence type="ECO:0000313" key="2">
    <source>
        <dbReference type="EMBL" id="TLS37231.1"/>
    </source>
</evidence>
<feature type="transmembrane region" description="Helical" evidence="1">
    <location>
        <begin position="51"/>
        <end position="75"/>
    </location>
</feature>
<accession>A0A5R9F2C1</accession>
<comment type="caution">
    <text evidence="2">The sequence shown here is derived from an EMBL/GenBank/DDBJ whole genome shotgun (WGS) entry which is preliminary data.</text>
</comment>
<dbReference type="RefSeq" id="WP_138126710.1">
    <property type="nucleotide sequence ID" value="NZ_SWLG01000007.1"/>
</dbReference>
<evidence type="ECO:0000313" key="3">
    <source>
        <dbReference type="Proteomes" id="UP000308230"/>
    </source>
</evidence>
<dbReference type="EMBL" id="SWLG01000007">
    <property type="protein sequence ID" value="TLS37231.1"/>
    <property type="molecule type" value="Genomic_DNA"/>
</dbReference>
<feature type="transmembrane region" description="Helical" evidence="1">
    <location>
        <begin position="7"/>
        <end position="31"/>
    </location>
</feature>
<name>A0A5R9F2C1_9BACL</name>
<proteinExistence type="predicted"/>
<keyword evidence="1" id="KW-0812">Transmembrane</keyword>
<evidence type="ECO:0000256" key="1">
    <source>
        <dbReference type="SAM" id="Phobius"/>
    </source>
</evidence>
<sequence length="89" mass="10249">MKSFIRNVLLLSVVFYLVFSMPDIFGVGYVIDFEKEVSTGEKALRYLGEGLSINVMIKLILAVLGGVFFSLYFYLKKLERKRNNISEEK</sequence>
<keyword evidence="1" id="KW-0472">Membrane</keyword>
<dbReference type="AlphaFoldDB" id="A0A5R9F2C1"/>
<keyword evidence="3" id="KW-1185">Reference proteome</keyword>
<organism evidence="2 3">
    <name type="scientific">Exobacillus caeni</name>
    <dbReference type="NCBI Taxonomy" id="2574798"/>
    <lineage>
        <taxon>Bacteria</taxon>
        <taxon>Bacillati</taxon>
        <taxon>Bacillota</taxon>
        <taxon>Bacilli</taxon>
        <taxon>Bacillales</taxon>
        <taxon>Guptibacillaceae</taxon>
        <taxon>Exobacillus</taxon>
    </lineage>
</organism>
<protein>
    <submittedName>
        <fullName evidence="2">Uncharacterized protein</fullName>
    </submittedName>
</protein>
<dbReference type="OrthoDB" id="2456716at2"/>
<gene>
    <name evidence="2" type="ORF">FCL54_11950</name>
</gene>
<keyword evidence="1" id="KW-1133">Transmembrane helix</keyword>
<reference evidence="2 3" key="1">
    <citation type="submission" date="2019-04" db="EMBL/GenBank/DDBJ databases">
        <title>Bacillus caeni sp. nov., a bacterium isolated from mangrove sediment.</title>
        <authorList>
            <person name="Huang H."/>
            <person name="Mo K."/>
            <person name="Hu Y."/>
        </authorList>
    </citation>
    <scope>NUCLEOTIDE SEQUENCE [LARGE SCALE GENOMIC DNA]</scope>
    <source>
        <strain evidence="2 3">HB172195</strain>
    </source>
</reference>